<dbReference type="Proteomes" id="UP000261520">
    <property type="component" value="Unplaced"/>
</dbReference>
<dbReference type="AlphaFoldDB" id="A0A3B4AGC2"/>
<sequence length="155" mass="17787">MHVSVILWPLLGTNHTMPHHLSRAPPTYPGSSLQDSSQSHHTAPPAQPSPHKTERQRQTVKCYSELNLLYIVFQQKVLAALNPSTNTWIGLYRRMWRWSDGSTSNFTNWIVGRPDNSLQIQHYVWENNNHEWDDASSSDLARVICHKGEGNVCFQ</sequence>
<dbReference type="InterPro" id="IPR016186">
    <property type="entry name" value="C-type_lectin-like/link_sf"/>
</dbReference>
<protein>
    <recommendedName>
        <fullName evidence="2">C-type lectin domain-containing protein</fullName>
    </recommendedName>
</protein>
<feature type="compositionally biased region" description="Polar residues" evidence="1">
    <location>
        <begin position="29"/>
        <end position="41"/>
    </location>
</feature>
<dbReference type="Ensembl" id="ENSPMGT00000016788.1">
    <property type="protein sequence ID" value="ENSPMGP00000015735.1"/>
    <property type="gene ID" value="ENSPMGG00000012892.1"/>
</dbReference>
<feature type="domain" description="C-type lectin" evidence="2">
    <location>
        <begin position="73"/>
        <end position="146"/>
    </location>
</feature>
<keyword evidence="4" id="KW-1185">Reference proteome</keyword>
<dbReference type="PROSITE" id="PS50041">
    <property type="entry name" value="C_TYPE_LECTIN_2"/>
    <property type="match status" value="1"/>
</dbReference>
<evidence type="ECO:0000313" key="4">
    <source>
        <dbReference type="Proteomes" id="UP000261520"/>
    </source>
</evidence>
<reference evidence="3" key="2">
    <citation type="submission" date="2025-09" db="UniProtKB">
        <authorList>
            <consortium name="Ensembl"/>
        </authorList>
    </citation>
    <scope>IDENTIFICATION</scope>
</reference>
<feature type="region of interest" description="Disordered" evidence="1">
    <location>
        <begin position="19"/>
        <end position="57"/>
    </location>
</feature>
<dbReference type="PANTHER" id="PTHR45784">
    <property type="entry name" value="C-TYPE LECTIN DOMAIN FAMILY 20 MEMBER A-RELATED"/>
    <property type="match status" value="1"/>
</dbReference>
<dbReference type="InterPro" id="IPR016187">
    <property type="entry name" value="CTDL_fold"/>
</dbReference>
<dbReference type="SUPFAM" id="SSF56436">
    <property type="entry name" value="C-type lectin-like"/>
    <property type="match status" value="1"/>
</dbReference>
<dbReference type="Gene3D" id="3.10.100.10">
    <property type="entry name" value="Mannose-Binding Protein A, subunit A"/>
    <property type="match status" value="1"/>
</dbReference>
<proteinExistence type="predicted"/>
<dbReference type="InterPro" id="IPR001304">
    <property type="entry name" value="C-type_lectin-like"/>
</dbReference>
<evidence type="ECO:0000256" key="1">
    <source>
        <dbReference type="SAM" id="MobiDB-lite"/>
    </source>
</evidence>
<evidence type="ECO:0000259" key="2">
    <source>
        <dbReference type="PROSITE" id="PS50041"/>
    </source>
</evidence>
<reference evidence="3" key="1">
    <citation type="submission" date="2025-08" db="UniProtKB">
        <authorList>
            <consortium name="Ensembl"/>
        </authorList>
    </citation>
    <scope>IDENTIFICATION</scope>
</reference>
<dbReference type="PANTHER" id="PTHR45784:SF3">
    <property type="entry name" value="C-TYPE LECTIN DOMAIN FAMILY 4 MEMBER K-LIKE-RELATED"/>
    <property type="match status" value="1"/>
</dbReference>
<name>A0A3B4AGC2_9GOBI</name>
<accession>A0A3B4AGC2</accession>
<dbReference type="Pfam" id="PF00059">
    <property type="entry name" value="Lectin_C"/>
    <property type="match status" value="1"/>
</dbReference>
<organism evidence="3 4">
    <name type="scientific">Periophthalmus magnuspinnatus</name>
    <dbReference type="NCBI Taxonomy" id="409849"/>
    <lineage>
        <taxon>Eukaryota</taxon>
        <taxon>Metazoa</taxon>
        <taxon>Chordata</taxon>
        <taxon>Craniata</taxon>
        <taxon>Vertebrata</taxon>
        <taxon>Euteleostomi</taxon>
        <taxon>Actinopterygii</taxon>
        <taxon>Neopterygii</taxon>
        <taxon>Teleostei</taxon>
        <taxon>Neoteleostei</taxon>
        <taxon>Acanthomorphata</taxon>
        <taxon>Gobiaria</taxon>
        <taxon>Gobiiformes</taxon>
        <taxon>Gobioidei</taxon>
        <taxon>Gobiidae</taxon>
        <taxon>Oxudercinae</taxon>
        <taxon>Periophthalmus</taxon>
    </lineage>
</organism>
<evidence type="ECO:0000313" key="3">
    <source>
        <dbReference type="Ensembl" id="ENSPMGP00000015735.1"/>
    </source>
</evidence>